<reference evidence="3 4" key="1">
    <citation type="submission" date="2016-10" db="EMBL/GenBank/DDBJ databases">
        <authorList>
            <person name="Varghese N."/>
            <person name="Submissions S."/>
        </authorList>
    </citation>
    <scope>NUCLEOTIDE SEQUENCE [LARGE SCALE GENOMIC DNA]</scope>
    <source>
        <strain evidence="3 4">BS3111</strain>
    </source>
</reference>
<name>A0ABY0U637_9PSED</name>
<evidence type="ECO:0000313" key="4">
    <source>
        <dbReference type="Proteomes" id="UP000183126"/>
    </source>
</evidence>
<proteinExistence type="predicted"/>
<dbReference type="EMBL" id="LT629760">
    <property type="protein sequence ID" value="SDS12885.1"/>
    <property type="molecule type" value="Genomic_DNA"/>
</dbReference>
<evidence type="ECO:0000256" key="1">
    <source>
        <dbReference type="SAM" id="Coils"/>
    </source>
</evidence>
<dbReference type="InterPro" id="IPR025157">
    <property type="entry name" value="Hemagglutinin_rpt"/>
</dbReference>
<gene>
    <name evidence="3" type="ORF">SAMN04490205_1560</name>
</gene>
<dbReference type="InterPro" id="IPR006915">
    <property type="entry name" value="DUF637_hemagglutn_put"/>
</dbReference>
<dbReference type="Proteomes" id="UP000183126">
    <property type="component" value="Chromosome I"/>
</dbReference>
<protein>
    <submittedName>
        <fullName evidence="3">Filamentous hemagglutinin</fullName>
    </submittedName>
</protein>
<keyword evidence="4" id="KW-1185">Reference proteome</keyword>
<organism evidence="3 4">
    <name type="scientific">Pseudomonas trivialis</name>
    <dbReference type="NCBI Taxonomy" id="200450"/>
    <lineage>
        <taxon>Bacteria</taxon>
        <taxon>Pseudomonadati</taxon>
        <taxon>Pseudomonadota</taxon>
        <taxon>Gammaproteobacteria</taxon>
        <taxon>Pseudomonadales</taxon>
        <taxon>Pseudomonadaceae</taxon>
        <taxon>Pseudomonas</taxon>
    </lineage>
</organism>
<feature type="coiled-coil region" evidence="1">
    <location>
        <begin position="670"/>
        <end position="702"/>
    </location>
</feature>
<sequence>MDNVLASKDALNHDIVWMENRVIDGQTVLVPVLYLAQAEARNVRGNSLIQGRDLNLVTGGDLINVGTLRAGRDLNLIAASDTSVKHEIRDGGEKSSITTDVKNLAASVTAGGNLTMKAGQDVNVIGSSATAGKDLTVEAGRDFNVASVSDMHNVEGKEKHGKKRIKTSDDQTTQVASVLTAGGDFVSQAGRDTTIVASKISAGNEAYLYSGDKLSLLAAQDSTHTLYDMKEKGSWGAKKAQMDEVTRTTQVGTEIKTGDNLVLKSGGDQLYQVAKLNSGKDIILDSGGAVVFEGVKDLHDESHTKSKSDLSWFSAKGKGNTDETLRQSELVAQGQLVIKAAEGIRIDVKQVDQQTVSQTVDAMVKADPNLAWLKQAEARGDIDWRQVKEIHESFKYDNSGLGAGAKIAIAIMMAAIMGPVGFGLQGATLAVSTSLSTTAVTSTINNKGNLGAALKETASANSLKSAAVAGFTAGALEYADTNWFAGADGAGAGTTTVQGVTPSTGSTLAVTNSSKDIFTWTSAGDIALRTGGRAVISSGISTAVQGGSFGDNFNAALLGEAGNVAMATGFNWVGDYVTFPNGSPQKIIAHALMGGLLAEATGSDFKTGAASAGLNEALINQLVWAAQGNDDITLMLSQLTGLLAAAAVDGDLEKGSQIAQKATTFNYLYHEEVEEMLREVDSKATEQEKLEVRQRYAELDQQRNDELDALCARDPQRCRGIATSLANDDQKLVDLVGRLRSQGQGGAASAVGFVIGNNLDASSQLQQISALRVVGH</sequence>
<dbReference type="Pfam" id="PF13332">
    <property type="entry name" value="Fil_haemagg_2"/>
    <property type="match status" value="2"/>
</dbReference>
<dbReference type="Pfam" id="PF04830">
    <property type="entry name" value="DUF637"/>
    <property type="match status" value="1"/>
</dbReference>
<feature type="domain" description="DUF637" evidence="2">
    <location>
        <begin position="429"/>
        <end position="612"/>
    </location>
</feature>
<keyword evidence="1" id="KW-0175">Coiled coil</keyword>
<accession>A0ABY0U637</accession>
<evidence type="ECO:0000313" key="3">
    <source>
        <dbReference type="EMBL" id="SDS12885.1"/>
    </source>
</evidence>
<evidence type="ECO:0000259" key="2">
    <source>
        <dbReference type="Pfam" id="PF04830"/>
    </source>
</evidence>